<keyword evidence="2" id="KW-1185">Reference proteome</keyword>
<dbReference type="Proteomes" id="UP001391051">
    <property type="component" value="Unassembled WGS sequence"/>
</dbReference>
<name>A0ABR1QUD6_9PEZI</name>
<proteinExistence type="predicted"/>
<gene>
    <name evidence="1" type="ORF">PG986_000399</name>
</gene>
<dbReference type="GeneID" id="92069683"/>
<evidence type="ECO:0000313" key="2">
    <source>
        <dbReference type="Proteomes" id="UP001391051"/>
    </source>
</evidence>
<reference evidence="1 2" key="1">
    <citation type="submission" date="2023-01" db="EMBL/GenBank/DDBJ databases">
        <title>Analysis of 21 Apiospora genomes using comparative genomics revels a genus with tremendous synthesis potential of carbohydrate active enzymes and secondary metabolites.</title>
        <authorList>
            <person name="Sorensen T."/>
        </authorList>
    </citation>
    <scope>NUCLEOTIDE SEQUENCE [LARGE SCALE GENOMIC DNA]</scope>
    <source>
        <strain evidence="1 2">CBS 24483</strain>
    </source>
</reference>
<organism evidence="1 2">
    <name type="scientific">Apiospora aurea</name>
    <dbReference type="NCBI Taxonomy" id="335848"/>
    <lineage>
        <taxon>Eukaryota</taxon>
        <taxon>Fungi</taxon>
        <taxon>Dikarya</taxon>
        <taxon>Ascomycota</taxon>
        <taxon>Pezizomycotina</taxon>
        <taxon>Sordariomycetes</taxon>
        <taxon>Xylariomycetidae</taxon>
        <taxon>Amphisphaeriales</taxon>
        <taxon>Apiosporaceae</taxon>
        <taxon>Apiospora</taxon>
    </lineage>
</organism>
<sequence>MAPEGATTEKKDVLLHHEVLAHLDGSNPNRGVEVVGHHRPSNMVGAAVLERLNYIVHTLSTFGHIYSVQSTLRR</sequence>
<comment type="caution">
    <text evidence="1">The sequence shown here is derived from an EMBL/GenBank/DDBJ whole genome shotgun (WGS) entry which is preliminary data.</text>
</comment>
<evidence type="ECO:0000313" key="1">
    <source>
        <dbReference type="EMBL" id="KAK7966122.1"/>
    </source>
</evidence>
<dbReference type="RefSeq" id="XP_066705514.1">
    <property type="nucleotide sequence ID" value="XM_066836621.1"/>
</dbReference>
<dbReference type="EMBL" id="JAQQWE010000001">
    <property type="protein sequence ID" value="KAK7966122.1"/>
    <property type="molecule type" value="Genomic_DNA"/>
</dbReference>
<protein>
    <submittedName>
        <fullName evidence="1">Uncharacterized protein</fullName>
    </submittedName>
</protein>
<accession>A0ABR1QUD6</accession>